<dbReference type="GO" id="GO:0016301">
    <property type="term" value="F:kinase activity"/>
    <property type="evidence" value="ECO:0007669"/>
    <property type="project" value="UniProtKB-KW"/>
</dbReference>
<sequence>MKKTFESLLKENIREVIPLSGGDTAENFLCLLNSGKEVFVKSDKDIALEIDGLQTLAKNGLAVPEIIIANDFFLALEYIKTGKNCQANIGVQLANLHKNTAKYYGYHIDNKIGRSPQFNGVNQKITNWFDFFWKYRITPQLEMANNKNLTTSLNNIKEKIKKLLSETTSKPSLLHGDLWSGNVFCDKEGKAIFIDPAVYYGDRESDFALMEMFGGFSADFYKSYNDIYPLEQGFEERLVIYKLYHYLNHFNIFGGSYLSSVNKCIAKINNFY</sequence>
<dbReference type="AlphaFoldDB" id="A0A1W1C917"/>
<protein>
    <submittedName>
        <fullName evidence="1">Ribulosamine/erythrulosamine 3-kinase potentially involved in protein deglycation</fullName>
    </submittedName>
</protein>
<dbReference type="InterPro" id="IPR016477">
    <property type="entry name" value="Fructo-/Ketosamine-3-kinase"/>
</dbReference>
<dbReference type="PANTHER" id="PTHR12149">
    <property type="entry name" value="FRUCTOSAMINE 3 KINASE-RELATED PROTEIN"/>
    <property type="match status" value="1"/>
</dbReference>
<keyword evidence="1" id="KW-0808">Transferase</keyword>
<evidence type="ECO:0000313" key="1">
    <source>
        <dbReference type="EMBL" id="SFV62233.1"/>
    </source>
</evidence>
<dbReference type="Gene3D" id="3.30.200.20">
    <property type="entry name" value="Phosphorylase Kinase, domain 1"/>
    <property type="match status" value="1"/>
</dbReference>
<proteinExistence type="predicted"/>
<dbReference type="Gene3D" id="3.90.1200.10">
    <property type="match status" value="1"/>
</dbReference>
<dbReference type="PIRSF" id="PIRSF006221">
    <property type="entry name" value="Ketosamine-3-kinase"/>
    <property type="match status" value="1"/>
</dbReference>
<reference evidence="1" key="1">
    <citation type="submission" date="2016-10" db="EMBL/GenBank/DDBJ databases">
        <authorList>
            <person name="de Groot N.N."/>
        </authorList>
    </citation>
    <scope>NUCLEOTIDE SEQUENCE</scope>
</reference>
<name>A0A1W1C917_9ZZZZ</name>
<dbReference type="EMBL" id="FPHJ01000036">
    <property type="protein sequence ID" value="SFV62233.1"/>
    <property type="molecule type" value="Genomic_DNA"/>
</dbReference>
<accession>A0A1W1C917</accession>
<dbReference type="PANTHER" id="PTHR12149:SF8">
    <property type="entry name" value="PROTEIN-RIBULOSAMINE 3-KINASE"/>
    <property type="match status" value="1"/>
</dbReference>
<dbReference type="Pfam" id="PF03881">
    <property type="entry name" value="Fructosamin_kin"/>
    <property type="match status" value="1"/>
</dbReference>
<keyword evidence="1" id="KW-0418">Kinase</keyword>
<dbReference type="SUPFAM" id="SSF56112">
    <property type="entry name" value="Protein kinase-like (PK-like)"/>
    <property type="match status" value="1"/>
</dbReference>
<organism evidence="1">
    <name type="scientific">hydrothermal vent metagenome</name>
    <dbReference type="NCBI Taxonomy" id="652676"/>
    <lineage>
        <taxon>unclassified sequences</taxon>
        <taxon>metagenomes</taxon>
        <taxon>ecological metagenomes</taxon>
    </lineage>
</organism>
<dbReference type="InterPro" id="IPR011009">
    <property type="entry name" value="Kinase-like_dom_sf"/>
</dbReference>
<gene>
    <name evidence="1" type="ORF">MNB_SUP05-5-640</name>
</gene>